<dbReference type="EMBL" id="GBXM01016549">
    <property type="protein sequence ID" value="JAH92028.1"/>
    <property type="molecule type" value="Transcribed_RNA"/>
</dbReference>
<organism evidence="1">
    <name type="scientific">Anguilla anguilla</name>
    <name type="common">European freshwater eel</name>
    <name type="synonym">Muraena anguilla</name>
    <dbReference type="NCBI Taxonomy" id="7936"/>
    <lineage>
        <taxon>Eukaryota</taxon>
        <taxon>Metazoa</taxon>
        <taxon>Chordata</taxon>
        <taxon>Craniata</taxon>
        <taxon>Vertebrata</taxon>
        <taxon>Euteleostomi</taxon>
        <taxon>Actinopterygii</taxon>
        <taxon>Neopterygii</taxon>
        <taxon>Teleostei</taxon>
        <taxon>Anguilliformes</taxon>
        <taxon>Anguillidae</taxon>
        <taxon>Anguilla</taxon>
    </lineage>
</organism>
<proteinExistence type="predicted"/>
<protein>
    <submittedName>
        <fullName evidence="1">Uncharacterized protein</fullName>
    </submittedName>
</protein>
<reference evidence="1" key="1">
    <citation type="submission" date="2014-11" db="EMBL/GenBank/DDBJ databases">
        <authorList>
            <person name="Amaro Gonzalez C."/>
        </authorList>
    </citation>
    <scope>NUCLEOTIDE SEQUENCE</scope>
</reference>
<dbReference type="AlphaFoldDB" id="A0A0E9WRD8"/>
<reference evidence="1" key="2">
    <citation type="journal article" date="2015" name="Fish Shellfish Immunol.">
        <title>Early steps in the European eel (Anguilla anguilla)-Vibrio vulnificus interaction in the gills: Role of the RtxA13 toxin.</title>
        <authorList>
            <person name="Callol A."/>
            <person name="Pajuelo D."/>
            <person name="Ebbesson L."/>
            <person name="Teles M."/>
            <person name="MacKenzie S."/>
            <person name="Amaro C."/>
        </authorList>
    </citation>
    <scope>NUCLEOTIDE SEQUENCE</scope>
</reference>
<accession>A0A0E9WRD8</accession>
<sequence length="75" mass="8578">MRIISSQTSLAQTTLHRCAEHSESIPLVNTMRELTMPHSCTDWLTKMKACRQNYIKEASHSHITCEFGTNQTNLN</sequence>
<name>A0A0E9WRD8_ANGAN</name>
<evidence type="ECO:0000313" key="1">
    <source>
        <dbReference type="EMBL" id="JAH92028.1"/>
    </source>
</evidence>